<feature type="compositionally biased region" description="Low complexity" evidence="1">
    <location>
        <begin position="406"/>
        <end position="419"/>
    </location>
</feature>
<dbReference type="PANTHER" id="PTHR32166">
    <property type="entry name" value="OSJNBA0013A04.12 PROTEIN"/>
    <property type="match status" value="1"/>
</dbReference>
<dbReference type="OrthoDB" id="2013475at2759"/>
<dbReference type="Proteomes" id="UP000283530">
    <property type="component" value="Unassembled WGS sequence"/>
</dbReference>
<keyword evidence="4" id="KW-1185">Reference proteome</keyword>
<dbReference type="PANTHER" id="PTHR32166:SF122">
    <property type="entry name" value="OS09G0499600 PROTEIN"/>
    <property type="match status" value="1"/>
</dbReference>
<feature type="region of interest" description="Disordered" evidence="1">
    <location>
        <begin position="579"/>
        <end position="608"/>
    </location>
</feature>
<proteinExistence type="predicted"/>
<feature type="compositionally biased region" description="Gly residues" evidence="1">
    <location>
        <begin position="420"/>
        <end position="433"/>
    </location>
</feature>
<evidence type="ECO:0000313" key="3">
    <source>
        <dbReference type="EMBL" id="RWR85016.1"/>
    </source>
</evidence>
<sequence>MDENSGRSSRHRYATADLSAAAPVATATSATGLLRAATGPLRPPLPLFSSLFATHFIAMESLVRFRTELIQMFASEEWLRSKWGNATSGPEFEIPNLMRDNKFWKKVSNLLKVYEPLVKVLRLVDGDKPTMGYIYEAMDRAKQAIMEDVRYHEEYIKIIDARWNDQLHHPLHAAGYFLNPEFYYPNAQQHSDAIDTELRVGLREVLKKLLGVDDSIEAIQEISTYTQRRGGFANPLAMRAIGKMPPANWWMNFGEDTPMLRKAAICILSQVTTSSNCERNWSTFSLIHTKSRNQLTMQKLNKLVYCHYNLKLRNRTRERRAKDDPNYCPISLDHIFREDDPFLPWIAEIEDPLLDSDPNFQEEVRDLLDEDIGGAEGAPFGGEGSSAQPQGPQPQPRGKEHAHAMSSSEKTSTTVSSSSHGGGDGGDGAGDTSGTGATSEYYQHDQEDVIPVEEVRDFLERMEGNRGYQRRRRPPAPGSSNEQGGGIGGQQAASWAESWNPSYSGQGPSQYFDYFPYGQPGQVQQGEEQSSTSGSYSYGDYGETQYSRYPPPPPPPSSFDAGAAAFFGFVDPNAHQYQIPYGATRNDNNDGDEDSHSPLNLGRRSFWW</sequence>
<dbReference type="InterPro" id="IPR012337">
    <property type="entry name" value="RNaseH-like_sf"/>
</dbReference>
<feature type="compositionally biased region" description="Low complexity" evidence="1">
    <location>
        <begin position="517"/>
        <end position="543"/>
    </location>
</feature>
<accession>A0A443P2U1</accession>
<dbReference type="STRING" id="337451.A0A443P2U1"/>
<organism evidence="3 4">
    <name type="scientific">Cinnamomum micranthum f. kanehirae</name>
    <dbReference type="NCBI Taxonomy" id="337451"/>
    <lineage>
        <taxon>Eukaryota</taxon>
        <taxon>Viridiplantae</taxon>
        <taxon>Streptophyta</taxon>
        <taxon>Embryophyta</taxon>
        <taxon>Tracheophyta</taxon>
        <taxon>Spermatophyta</taxon>
        <taxon>Magnoliopsida</taxon>
        <taxon>Magnoliidae</taxon>
        <taxon>Laurales</taxon>
        <taxon>Lauraceae</taxon>
        <taxon>Cinnamomum</taxon>
    </lineage>
</organism>
<protein>
    <recommendedName>
        <fullName evidence="2">HAT C-terminal dimerisation domain-containing protein</fullName>
    </recommendedName>
</protein>
<feature type="domain" description="HAT C-terminal dimerisation" evidence="2">
    <location>
        <begin position="243"/>
        <end position="310"/>
    </location>
</feature>
<evidence type="ECO:0000256" key="1">
    <source>
        <dbReference type="SAM" id="MobiDB-lite"/>
    </source>
</evidence>
<feature type="compositionally biased region" description="Gly residues" evidence="1">
    <location>
        <begin position="374"/>
        <end position="384"/>
    </location>
</feature>
<feature type="region of interest" description="Disordered" evidence="1">
    <location>
        <begin position="372"/>
        <end position="562"/>
    </location>
</feature>
<dbReference type="EMBL" id="QPKB01000005">
    <property type="protein sequence ID" value="RWR85016.1"/>
    <property type="molecule type" value="Genomic_DNA"/>
</dbReference>
<feature type="compositionally biased region" description="Basic and acidic residues" evidence="1">
    <location>
        <begin position="442"/>
        <end position="464"/>
    </location>
</feature>
<evidence type="ECO:0000313" key="4">
    <source>
        <dbReference type="Proteomes" id="UP000283530"/>
    </source>
</evidence>
<reference evidence="3 4" key="1">
    <citation type="journal article" date="2019" name="Nat. Plants">
        <title>Stout camphor tree genome fills gaps in understanding of flowering plant genome evolution.</title>
        <authorList>
            <person name="Chaw S.M."/>
            <person name="Liu Y.C."/>
            <person name="Wu Y.W."/>
            <person name="Wang H.Y."/>
            <person name="Lin C.I."/>
            <person name="Wu C.S."/>
            <person name="Ke H.M."/>
            <person name="Chang L.Y."/>
            <person name="Hsu C.Y."/>
            <person name="Yang H.T."/>
            <person name="Sudianto E."/>
            <person name="Hsu M.H."/>
            <person name="Wu K.P."/>
            <person name="Wang L.N."/>
            <person name="Leebens-Mack J.H."/>
            <person name="Tsai I.J."/>
        </authorList>
    </citation>
    <scope>NUCLEOTIDE SEQUENCE [LARGE SCALE GENOMIC DNA]</scope>
    <source>
        <strain evidence="4">cv. Chaw 1501</strain>
        <tissue evidence="3">Young leaves</tissue>
    </source>
</reference>
<dbReference type="Pfam" id="PF05699">
    <property type="entry name" value="Dimer_Tnp_hAT"/>
    <property type="match status" value="1"/>
</dbReference>
<evidence type="ECO:0000259" key="2">
    <source>
        <dbReference type="Pfam" id="PF05699"/>
    </source>
</evidence>
<feature type="compositionally biased region" description="Polar residues" evidence="1">
    <location>
        <begin position="497"/>
        <end position="509"/>
    </location>
</feature>
<gene>
    <name evidence="3" type="ORF">CKAN_01385700</name>
</gene>
<dbReference type="InterPro" id="IPR008906">
    <property type="entry name" value="HATC_C_dom"/>
</dbReference>
<dbReference type="SUPFAM" id="SSF53098">
    <property type="entry name" value="Ribonuclease H-like"/>
    <property type="match status" value="1"/>
</dbReference>
<name>A0A443P2U1_9MAGN</name>
<comment type="caution">
    <text evidence="3">The sequence shown here is derived from an EMBL/GenBank/DDBJ whole genome shotgun (WGS) entry which is preliminary data.</text>
</comment>
<dbReference type="GO" id="GO:0046983">
    <property type="term" value="F:protein dimerization activity"/>
    <property type="evidence" value="ECO:0007669"/>
    <property type="project" value="InterPro"/>
</dbReference>
<dbReference type="AlphaFoldDB" id="A0A443P2U1"/>